<keyword evidence="2" id="KW-1185">Reference proteome</keyword>
<proteinExistence type="predicted"/>
<dbReference type="EMBL" id="JBHMEC010000030">
    <property type="protein sequence ID" value="MFB9151476.1"/>
    <property type="molecule type" value="Genomic_DNA"/>
</dbReference>
<dbReference type="Proteomes" id="UP001589670">
    <property type="component" value="Unassembled WGS sequence"/>
</dbReference>
<gene>
    <name evidence="1" type="ORF">ACFFU4_17115</name>
</gene>
<comment type="caution">
    <text evidence="1">The sequence shown here is derived from an EMBL/GenBank/DDBJ whole genome shotgun (WGS) entry which is preliminary data.</text>
</comment>
<name>A0ABV5I458_9RHOB</name>
<evidence type="ECO:0000313" key="2">
    <source>
        <dbReference type="Proteomes" id="UP001589670"/>
    </source>
</evidence>
<sequence length="47" mass="5196">MTMTMLTTSIMVLFGALLAGKMLMEIFPNSGFRTRRDDAANDQTPAE</sequence>
<reference evidence="1 2" key="1">
    <citation type="submission" date="2024-09" db="EMBL/GenBank/DDBJ databases">
        <authorList>
            <person name="Sun Q."/>
            <person name="Mori K."/>
        </authorList>
    </citation>
    <scope>NUCLEOTIDE SEQUENCE [LARGE SCALE GENOMIC DNA]</scope>
    <source>
        <strain evidence="1 2">CECT 9424</strain>
    </source>
</reference>
<accession>A0ABV5I458</accession>
<evidence type="ECO:0000313" key="1">
    <source>
        <dbReference type="EMBL" id="MFB9151476.1"/>
    </source>
</evidence>
<dbReference type="RefSeq" id="WP_377071078.1">
    <property type="nucleotide sequence ID" value="NZ_JBHMEC010000030.1"/>
</dbReference>
<protein>
    <submittedName>
        <fullName evidence="1">Uncharacterized protein</fullName>
    </submittedName>
</protein>
<organism evidence="1 2">
    <name type="scientific">Roseovarius ramblicola</name>
    <dbReference type="NCBI Taxonomy" id="2022336"/>
    <lineage>
        <taxon>Bacteria</taxon>
        <taxon>Pseudomonadati</taxon>
        <taxon>Pseudomonadota</taxon>
        <taxon>Alphaproteobacteria</taxon>
        <taxon>Rhodobacterales</taxon>
        <taxon>Roseobacteraceae</taxon>
        <taxon>Roseovarius</taxon>
    </lineage>
</organism>